<organism evidence="1 2">
    <name type="scientific">Saccharibacillus sacchari</name>
    <dbReference type="NCBI Taxonomy" id="456493"/>
    <lineage>
        <taxon>Bacteria</taxon>
        <taxon>Bacillati</taxon>
        <taxon>Bacillota</taxon>
        <taxon>Bacilli</taxon>
        <taxon>Bacillales</taxon>
        <taxon>Paenibacillaceae</taxon>
        <taxon>Saccharibacillus</taxon>
    </lineage>
</organism>
<name>A0ACC6PD86_9BACL</name>
<comment type="caution">
    <text evidence="1">The sequence shown here is derived from an EMBL/GenBank/DDBJ whole genome shotgun (WGS) entry which is preliminary data.</text>
</comment>
<dbReference type="Proteomes" id="UP001380953">
    <property type="component" value="Unassembled WGS sequence"/>
</dbReference>
<keyword evidence="2" id="KW-1185">Reference proteome</keyword>
<evidence type="ECO:0000313" key="2">
    <source>
        <dbReference type="Proteomes" id="UP001380953"/>
    </source>
</evidence>
<proteinExistence type="predicted"/>
<protein>
    <submittedName>
        <fullName evidence="1">Uncharacterized protein</fullName>
    </submittedName>
</protein>
<reference evidence="1" key="1">
    <citation type="submission" date="2024-03" db="EMBL/GenBank/DDBJ databases">
        <title>Whole genome sequecning of epiphytes from Marcgravia umbellata leaves.</title>
        <authorList>
            <person name="Kumar G."/>
            <person name="Savka M.A."/>
        </authorList>
    </citation>
    <scope>NUCLEOTIDE SEQUENCE</scope>
    <source>
        <strain evidence="1">RIT_BL5</strain>
    </source>
</reference>
<dbReference type="EMBL" id="JBBKAR010000034">
    <property type="protein sequence ID" value="MEJ8304871.1"/>
    <property type="molecule type" value="Genomic_DNA"/>
</dbReference>
<sequence length="190" mass="20534">MVGAKLTVRKDGQTTVSEGGLGVGAIEQTEDGSPRFVFTFDKTALPQNPDSVSFSVEGIEALNAEERKLIVDTDTKKVLQAPEKGITAAVNSATSGTKQLQIGYPVDAEQFFGSDPSSMLFLDTTFTDAVGAEYPLTYPSDGSLFGEVLPTSKSALASFVFVDRNYAQPLTFTILAYPKETLEYREIRLK</sequence>
<accession>A0ACC6PD86</accession>
<gene>
    <name evidence="1" type="ORF">WKI47_13275</name>
</gene>
<evidence type="ECO:0000313" key="1">
    <source>
        <dbReference type="EMBL" id="MEJ8304871.1"/>
    </source>
</evidence>